<dbReference type="GO" id="GO:0035099">
    <property type="term" value="P:hemocyte migration"/>
    <property type="evidence" value="ECO:0007669"/>
    <property type="project" value="TreeGrafter"/>
</dbReference>
<protein>
    <recommendedName>
        <fullName evidence="2">Platelet-derived growth factor (PDGF) family profile domain-containing protein</fullName>
    </recommendedName>
</protein>
<feature type="domain" description="Platelet-derived growth factor (PDGF) family profile" evidence="2">
    <location>
        <begin position="55"/>
        <end position="125"/>
    </location>
</feature>
<evidence type="ECO:0000256" key="1">
    <source>
        <dbReference type="SAM" id="SignalP"/>
    </source>
</evidence>
<dbReference type="PANTHER" id="PTHR21719">
    <property type="entry name" value="FI06402P-RELATED"/>
    <property type="match status" value="1"/>
</dbReference>
<dbReference type="InterPro" id="IPR029034">
    <property type="entry name" value="Cystine-knot_cytokine"/>
</dbReference>
<dbReference type="Gene3D" id="2.10.90.10">
    <property type="entry name" value="Cystine-knot cytokines"/>
    <property type="match status" value="1"/>
</dbReference>
<evidence type="ECO:0000313" key="3">
    <source>
        <dbReference type="EMBL" id="JAB62636.1"/>
    </source>
</evidence>
<feature type="signal peptide" evidence="1">
    <location>
        <begin position="1"/>
        <end position="19"/>
    </location>
</feature>
<organism evidence="3">
    <name type="scientific">Anoplophora glabripennis</name>
    <name type="common">Asian longhorn beetle</name>
    <name type="synonym">Anoplophora nobilis</name>
    <dbReference type="NCBI Taxonomy" id="217634"/>
    <lineage>
        <taxon>Eukaryota</taxon>
        <taxon>Metazoa</taxon>
        <taxon>Ecdysozoa</taxon>
        <taxon>Arthropoda</taxon>
        <taxon>Hexapoda</taxon>
        <taxon>Insecta</taxon>
        <taxon>Pterygota</taxon>
        <taxon>Neoptera</taxon>
        <taxon>Endopterygota</taxon>
        <taxon>Coleoptera</taxon>
        <taxon>Polyphaga</taxon>
        <taxon>Cucujiformia</taxon>
        <taxon>Chrysomeloidea</taxon>
        <taxon>Cerambycidae</taxon>
        <taxon>Lamiinae</taxon>
        <taxon>Lamiini</taxon>
        <taxon>Anoplophora</taxon>
    </lineage>
</organism>
<keyword evidence="1" id="KW-0732">Signal</keyword>
<dbReference type="AlphaFoldDB" id="V5I7U4"/>
<accession>V5I7U4</accession>
<dbReference type="EMBL" id="GALX01005830">
    <property type="protein sequence ID" value="JAB62636.1"/>
    <property type="molecule type" value="Transcribed_RNA"/>
</dbReference>
<evidence type="ECO:0000259" key="2">
    <source>
        <dbReference type="Pfam" id="PF00341"/>
    </source>
</evidence>
<reference evidence="3" key="1">
    <citation type="submission" date="2013-07" db="EMBL/GenBank/DDBJ databases">
        <title>Midgut Transcriptome Profiling of Anoplphora glabripennis, a Lignocellulose Degrading, Wood-Boring Cerambycid.</title>
        <authorList>
            <person name="Scully E.D."/>
            <person name="Hoover K."/>
            <person name="Carlson J.E."/>
            <person name="Tien M."/>
            <person name="Geib S.M."/>
        </authorList>
    </citation>
    <scope>NUCLEOTIDE SEQUENCE</scope>
</reference>
<name>V5I7U4_ANOGL</name>
<dbReference type="Pfam" id="PF00341">
    <property type="entry name" value="PDGF"/>
    <property type="match status" value="1"/>
</dbReference>
<dbReference type="SUPFAM" id="SSF57501">
    <property type="entry name" value="Cystine-knot cytokines"/>
    <property type="match status" value="1"/>
</dbReference>
<feature type="chain" id="PRO_5004736578" description="Platelet-derived growth factor (PDGF) family profile domain-containing protein" evidence="1">
    <location>
        <begin position="20"/>
        <end position="128"/>
    </location>
</feature>
<dbReference type="GO" id="GO:0016020">
    <property type="term" value="C:membrane"/>
    <property type="evidence" value="ECO:0007669"/>
    <property type="project" value="InterPro"/>
</dbReference>
<dbReference type="GO" id="GO:0008083">
    <property type="term" value="F:growth factor activity"/>
    <property type="evidence" value="ECO:0007669"/>
    <property type="project" value="InterPro"/>
</dbReference>
<dbReference type="PANTHER" id="PTHR21719:SF1">
    <property type="entry name" value="FI06402P-RELATED"/>
    <property type="match status" value="1"/>
</dbReference>
<proteinExistence type="predicted"/>
<dbReference type="InterPro" id="IPR000072">
    <property type="entry name" value="PDGF/VEGF_dom"/>
</dbReference>
<sequence length="128" mass="14575">MARYIRTALILSLIVSVRSDEQLEAYRRHEALLRQYPCGTPQPRVFELEQVIGADVLQEKTRGNLHWIKPATTVLHRCISSGCCQIPREKCMPSKKEDVKLTFLITSSTLDYLEVDAVNHTRCACTTV</sequence>